<proteinExistence type="predicted"/>
<feature type="region of interest" description="Disordered" evidence="1">
    <location>
        <begin position="57"/>
        <end position="90"/>
    </location>
</feature>
<dbReference type="AlphaFoldDB" id="A0A512BNN1"/>
<evidence type="ECO:0000313" key="3">
    <source>
        <dbReference type="Proteomes" id="UP000321085"/>
    </source>
</evidence>
<organism evidence="2 3">
    <name type="scientific">Microvirga aerophila</name>
    <dbReference type="NCBI Taxonomy" id="670291"/>
    <lineage>
        <taxon>Bacteria</taxon>
        <taxon>Pseudomonadati</taxon>
        <taxon>Pseudomonadota</taxon>
        <taxon>Alphaproteobacteria</taxon>
        <taxon>Hyphomicrobiales</taxon>
        <taxon>Methylobacteriaceae</taxon>
        <taxon>Microvirga</taxon>
    </lineage>
</organism>
<protein>
    <submittedName>
        <fullName evidence="2">Uncharacterized protein</fullName>
    </submittedName>
</protein>
<comment type="caution">
    <text evidence="2">The sequence shown here is derived from an EMBL/GenBank/DDBJ whole genome shotgun (WGS) entry which is preliminary data.</text>
</comment>
<evidence type="ECO:0000313" key="2">
    <source>
        <dbReference type="EMBL" id="GEO13525.1"/>
    </source>
</evidence>
<dbReference type="RefSeq" id="WP_114185633.1">
    <property type="nucleotide sequence ID" value="NZ_BJYU01000011.1"/>
</dbReference>
<sequence>MKKNPRLTNPQKRKLTALTTLRRWLEHWYGETDDRTTKQHITRQLEALDIAISTLNSNPDWEESSPWNDKYQSRIRRQSPRTATRRYFQA</sequence>
<dbReference type="Proteomes" id="UP000321085">
    <property type="component" value="Unassembled WGS sequence"/>
</dbReference>
<keyword evidence="3" id="KW-1185">Reference proteome</keyword>
<evidence type="ECO:0000256" key="1">
    <source>
        <dbReference type="SAM" id="MobiDB-lite"/>
    </source>
</evidence>
<accession>A0A512BNN1</accession>
<gene>
    <name evidence="2" type="ORF">MAE02_12210</name>
</gene>
<dbReference type="EMBL" id="BJYU01000011">
    <property type="protein sequence ID" value="GEO13525.1"/>
    <property type="molecule type" value="Genomic_DNA"/>
</dbReference>
<name>A0A512BNN1_9HYPH</name>
<reference evidence="2 3" key="1">
    <citation type="submission" date="2019-07" db="EMBL/GenBank/DDBJ databases">
        <title>Whole genome shotgun sequence of Microvirga aerophila NBRC 106136.</title>
        <authorList>
            <person name="Hosoyama A."/>
            <person name="Uohara A."/>
            <person name="Ohji S."/>
            <person name="Ichikawa N."/>
        </authorList>
    </citation>
    <scope>NUCLEOTIDE SEQUENCE [LARGE SCALE GENOMIC DNA]</scope>
    <source>
        <strain evidence="2 3">NBRC 106136</strain>
    </source>
</reference>